<organism evidence="2 3">
    <name type="scientific">Hyaloscypha variabilis (strain UAMH 11265 / GT02V1 / F)</name>
    <name type="common">Meliniomyces variabilis</name>
    <dbReference type="NCBI Taxonomy" id="1149755"/>
    <lineage>
        <taxon>Eukaryota</taxon>
        <taxon>Fungi</taxon>
        <taxon>Dikarya</taxon>
        <taxon>Ascomycota</taxon>
        <taxon>Pezizomycotina</taxon>
        <taxon>Leotiomycetes</taxon>
        <taxon>Helotiales</taxon>
        <taxon>Hyaloscyphaceae</taxon>
        <taxon>Hyaloscypha</taxon>
        <taxon>Hyaloscypha variabilis</taxon>
    </lineage>
</organism>
<accession>A0A2J6S8I9</accession>
<evidence type="ECO:0000313" key="2">
    <source>
        <dbReference type="EMBL" id="PMD47070.1"/>
    </source>
</evidence>
<dbReference type="AlphaFoldDB" id="A0A2J6S8I9"/>
<evidence type="ECO:0000313" key="3">
    <source>
        <dbReference type="Proteomes" id="UP000235786"/>
    </source>
</evidence>
<keyword evidence="1" id="KW-0812">Transmembrane</keyword>
<keyword evidence="3" id="KW-1185">Reference proteome</keyword>
<proteinExistence type="predicted"/>
<feature type="transmembrane region" description="Helical" evidence="1">
    <location>
        <begin position="164"/>
        <end position="184"/>
    </location>
</feature>
<feature type="transmembrane region" description="Helical" evidence="1">
    <location>
        <begin position="30"/>
        <end position="52"/>
    </location>
</feature>
<dbReference type="Proteomes" id="UP000235786">
    <property type="component" value="Unassembled WGS sequence"/>
</dbReference>
<reference evidence="2 3" key="1">
    <citation type="submission" date="2016-04" db="EMBL/GenBank/DDBJ databases">
        <title>A degradative enzymes factory behind the ericoid mycorrhizal symbiosis.</title>
        <authorList>
            <consortium name="DOE Joint Genome Institute"/>
            <person name="Martino E."/>
            <person name="Morin E."/>
            <person name="Grelet G."/>
            <person name="Kuo A."/>
            <person name="Kohler A."/>
            <person name="Daghino S."/>
            <person name="Barry K."/>
            <person name="Choi C."/>
            <person name="Cichocki N."/>
            <person name="Clum A."/>
            <person name="Copeland A."/>
            <person name="Hainaut M."/>
            <person name="Haridas S."/>
            <person name="Labutti K."/>
            <person name="Lindquist E."/>
            <person name="Lipzen A."/>
            <person name="Khouja H.-R."/>
            <person name="Murat C."/>
            <person name="Ohm R."/>
            <person name="Olson A."/>
            <person name="Spatafora J."/>
            <person name="Veneault-Fourrey C."/>
            <person name="Henrissat B."/>
            <person name="Grigoriev I."/>
            <person name="Martin F."/>
            <person name="Perotto S."/>
        </authorList>
    </citation>
    <scope>NUCLEOTIDE SEQUENCE [LARGE SCALE GENOMIC DNA]</scope>
    <source>
        <strain evidence="2 3">F</strain>
    </source>
</reference>
<feature type="transmembrane region" description="Helical" evidence="1">
    <location>
        <begin position="292"/>
        <end position="315"/>
    </location>
</feature>
<protein>
    <submittedName>
        <fullName evidence="2">Uncharacterized protein</fullName>
    </submittedName>
</protein>
<keyword evidence="1" id="KW-0472">Membrane</keyword>
<feature type="transmembrane region" description="Helical" evidence="1">
    <location>
        <begin position="133"/>
        <end position="152"/>
    </location>
</feature>
<dbReference type="OrthoDB" id="4582561at2759"/>
<name>A0A2J6S8I9_HYAVF</name>
<dbReference type="EMBL" id="KZ613938">
    <property type="protein sequence ID" value="PMD47070.1"/>
    <property type="molecule type" value="Genomic_DNA"/>
</dbReference>
<evidence type="ECO:0000256" key="1">
    <source>
        <dbReference type="SAM" id="Phobius"/>
    </source>
</evidence>
<sequence length="386" mass="43858">MAFVESINMSCNSEVCADVDWGGNPDIGGIGLMIVYYWLLGLVLVFAMALAIPFGRALLKLGPVQQNVSPQPQSREQSLPSADDAVRSILERFFDAFTGTITPLFDMCLTFTLAAEVSTLAFHSQAVSRYEMVIAELLCVFTSSACIALWFFQFGIARFRIPRFCFYLAVWPFLIAIIVEHNTMKVRGMKNLVMKCLDNRMGRYTESPRRDYTLFSAWGFVSMSQVLVTLEKVDLRMINRIHFQQAVIFGRRLALVTPLLSCVLMIWCVAEMTTLRGKMKEMAGSEYHENSWGFGQVFALATWFPIVLCFVYFLFCKPEDGFESHLPEDWIAVKRSLHVCTNCRCKICRCPKYQDQAEDAKAKNARAEARAPHQNLIEETILEALE</sequence>
<keyword evidence="1" id="KW-1133">Transmembrane helix</keyword>
<gene>
    <name evidence="2" type="ORF">L207DRAFT_575874</name>
</gene>
<feature type="transmembrane region" description="Helical" evidence="1">
    <location>
        <begin position="253"/>
        <end position="272"/>
    </location>
</feature>